<reference evidence="1 2" key="1">
    <citation type="submission" date="2020-04" db="EMBL/GenBank/DDBJ databases">
        <title>Genome-Wide Identification of 5-Methylcytosine Sites in Bacterial Genomes By High-Throughput Sequencing of MspJI Restriction Fragments.</title>
        <authorList>
            <person name="Wu V."/>
        </authorList>
    </citation>
    <scope>NUCLEOTIDE SEQUENCE [LARGE SCALE GENOMIC DNA]</scope>
    <source>
        <strain evidence="1 2">S2</strain>
    </source>
</reference>
<dbReference type="EMBL" id="CP051128">
    <property type="protein sequence ID" value="QIZ09242.1"/>
    <property type="molecule type" value="Genomic_DNA"/>
</dbReference>
<protein>
    <submittedName>
        <fullName evidence="1">Uncharacterized protein</fullName>
    </submittedName>
</protein>
<dbReference type="AlphaFoldDB" id="A0A6H1P733"/>
<proteinExistence type="predicted"/>
<accession>A0A6H1P733</accession>
<organism evidence="1 2">
    <name type="scientific">Priestia megaterium</name>
    <name type="common">Bacillus megaterium</name>
    <dbReference type="NCBI Taxonomy" id="1404"/>
    <lineage>
        <taxon>Bacteria</taxon>
        <taxon>Bacillati</taxon>
        <taxon>Bacillota</taxon>
        <taxon>Bacilli</taxon>
        <taxon>Bacillales</taxon>
        <taxon>Bacillaceae</taxon>
        <taxon>Priestia</taxon>
    </lineage>
</organism>
<sequence>MNKLIPWSNKNGMEFIYQLNDPFSIPIVATSQLFYLTISNKRNRAS</sequence>
<name>A0A6H1P733_PRIMG</name>
<evidence type="ECO:0000313" key="2">
    <source>
        <dbReference type="Proteomes" id="UP000501868"/>
    </source>
</evidence>
<gene>
    <name evidence="1" type="ORF">HFZ78_23155</name>
</gene>
<evidence type="ECO:0000313" key="1">
    <source>
        <dbReference type="EMBL" id="QIZ09242.1"/>
    </source>
</evidence>
<dbReference type="Proteomes" id="UP000501868">
    <property type="component" value="Chromosome"/>
</dbReference>
<reference evidence="1 2" key="2">
    <citation type="submission" date="2020-04" db="EMBL/GenBank/DDBJ databases">
        <authorList>
            <person name="Fomenkov A."/>
            <person name="Anton B.P."/>
            <person name="Roberts R.J."/>
        </authorList>
    </citation>
    <scope>NUCLEOTIDE SEQUENCE [LARGE SCALE GENOMIC DNA]</scope>
    <source>
        <strain evidence="1 2">S2</strain>
    </source>
</reference>